<dbReference type="InterPro" id="IPR011042">
    <property type="entry name" value="6-blade_b-propeller_TolB-like"/>
</dbReference>
<dbReference type="InterPro" id="IPR051262">
    <property type="entry name" value="SMP-30/CGR1_Lactonase"/>
</dbReference>
<keyword evidence="4" id="KW-1185">Reference proteome</keyword>
<evidence type="ECO:0000256" key="1">
    <source>
        <dbReference type="ARBA" id="ARBA00022801"/>
    </source>
</evidence>
<dbReference type="RefSeq" id="WP_371439300.1">
    <property type="nucleotide sequence ID" value="NZ_JBHSRS010000080.1"/>
</dbReference>
<sequence>MMNANPLDGFTVDREAIAYIGRELQRPECILAERDGSLWAADARGGVTHIAADGSQRFIGQQADERFGAGTVADGAQAFEARLTQGTLPNGLAFAANGDILISNFGTDLLELMSRDGRTRTLHDRIDGRPIGKVNFVLRDSKDRIWLTVSTRMNPWTTAAASRVRDGFIAVVDDKGMRVVADGFYFTNEIRLDAREEWLYIVETTGPCISRMRLDESASGGVALRDREVYGPAHLGGYPDGIAFDAYGNLWCTLVMVDQLIAITPQGDKRVLLDDGDPEASRVLLEKMDAGTVTAADMQRAHGSIAPWMASITFGGPDLRTAYLGSLLGTRIPFFRSPVAGLPMVHWNQSF</sequence>
<dbReference type="Gene3D" id="2.120.10.30">
    <property type="entry name" value="TolB, C-terminal domain"/>
    <property type="match status" value="1"/>
</dbReference>
<dbReference type="Pfam" id="PF08450">
    <property type="entry name" value="SGL"/>
    <property type="match status" value="1"/>
</dbReference>
<dbReference type="PANTHER" id="PTHR47572:SF4">
    <property type="entry name" value="LACTONASE DRP35"/>
    <property type="match status" value="1"/>
</dbReference>
<dbReference type="InterPro" id="IPR013658">
    <property type="entry name" value="SGL"/>
</dbReference>
<comment type="caution">
    <text evidence="3">The sequence shown here is derived from an EMBL/GenBank/DDBJ whole genome shotgun (WGS) entry which is preliminary data.</text>
</comment>
<dbReference type="SUPFAM" id="SSF63829">
    <property type="entry name" value="Calcium-dependent phosphotriesterase"/>
    <property type="match status" value="1"/>
</dbReference>
<protein>
    <submittedName>
        <fullName evidence="3">SMP-30/gluconolactonase/LRE family protein</fullName>
    </submittedName>
</protein>
<dbReference type="Proteomes" id="UP001596270">
    <property type="component" value="Unassembled WGS sequence"/>
</dbReference>
<accession>A0ABW1TYS5</accession>
<gene>
    <name evidence="3" type="ORF">ACFQND_16045</name>
</gene>
<dbReference type="PANTHER" id="PTHR47572">
    <property type="entry name" value="LIPOPROTEIN-RELATED"/>
    <property type="match status" value="1"/>
</dbReference>
<organism evidence="3 4">
    <name type="scientific">Polaromonas aquatica</name>
    <dbReference type="NCBI Taxonomy" id="332657"/>
    <lineage>
        <taxon>Bacteria</taxon>
        <taxon>Pseudomonadati</taxon>
        <taxon>Pseudomonadota</taxon>
        <taxon>Betaproteobacteria</taxon>
        <taxon>Burkholderiales</taxon>
        <taxon>Comamonadaceae</taxon>
        <taxon>Polaromonas</taxon>
    </lineage>
</organism>
<evidence type="ECO:0000313" key="4">
    <source>
        <dbReference type="Proteomes" id="UP001596270"/>
    </source>
</evidence>
<reference evidence="4" key="1">
    <citation type="journal article" date="2019" name="Int. J. Syst. Evol. Microbiol.">
        <title>The Global Catalogue of Microorganisms (GCM) 10K type strain sequencing project: providing services to taxonomists for standard genome sequencing and annotation.</title>
        <authorList>
            <consortium name="The Broad Institute Genomics Platform"/>
            <consortium name="The Broad Institute Genome Sequencing Center for Infectious Disease"/>
            <person name="Wu L."/>
            <person name="Ma J."/>
        </authorList>
    </citation>
    <scope>NUCLEOTIDE SEQUENCE [LARGE SCALE GENOMIC DNA]</scope>
    <source>
        <strain evidence="4">CCUG 39402</strain>
    </source>
</reference>
<proteinExistence type="predicted"/>
<feature type="domain" description="SMP-30/Gluconolactonase/LRE-like region" evidence="2">
    <location>
        <begin position="89"/>
        <end position="269"/>
    </location>
</feature>
<dbReference type="EMBL" id="JBHSRS010000080">
    <property type="protein sequence ID" value="MFC6282739.1"/>
    <property type="molecule type" value="Genomic_DNA"/>
</dbReference>
<keyword evidence="1" id="KW-0378">Hydrolase</keyword>
<evidence type="ECO:0000313" key="3">
    <source>
        <dbReference type="EMBL" id="MFC6282739.1"/>
    </source>
</evidence>
<name>A0ABW1TYS5_9BURK</name>
<evidence type="ECO:0000259" key="2">
    <source>
        <dbReference type="Pfam" id="PF08450"/>
    </source>
</evidence>